<evidence type="ECO:0000256" key="2">
    <source>
        <dbReference type="ARBA" id="ARBA00022695"/>
    </source>
</evidence>
<evidence type="ECO:0000259" key="4">
    <source>
        <dbReference type="Pfam" id="PF12804"/>
    </source>
</evidence>
<dbReference type="PANTHER" id="PTHR43584:SF8">
    <property type="entry name" value="N-ACETYLMURAMATE ALPHA-1-PHOSPHATE URIDYLYLTRANSFERASE"/>
    <property type="match status" value="1"/>
</dbReference>
<feature type="domain" description="MobA-like NTP transferase" evidence="4">
    <location>
        <begin position="9"/>
        <end position="143"/>
    </location>
</feature>
<name>A0A1N7JJT4_9PROT</name>
<accession>A0A1N7JJT4</accession>
<dbReference type="RefSeq" id="WP_076399211.1">
    <property type="nucleotide sequence ID" value="NZ_FTOA01000002.1"/>
</dbReference>
<reference evidence="5 6" key="1">
    <citation type="submission" date="2017-01" db="EMBL/GenBank/DDBJ databases">
        <authorList>
            <person name="Mah S.A."/>
            <person name="Swanson W.J."/>
            <person name="Moy G.W."/>
            <person name="Vacquier V.D."/>
        </authorList>
    </citation>
    <scope>NUCLEOTIDE SEQUENCE [LARGE SCALE GENOMIC DNA]</scope>
    <source>
        <strain evidence="5 6">DSM 11589</strain>
    </source>
</reference>
<keyword evidence="3" id="KW-0460">Magnesium</keyword>
<dbReference type="GO" id="GO:0016779">
    <property type="term" value="F:nucleotidyltransferase activity"/>
    <property type="evidence" value="ECO:0007669"/>
    <property type="project" value="UniProtKB-KW"/>
</dbReference>
<evidence type="ECO:0000256" key="1">
    <source>
        <dbReference type="ARBA" id="ARBA00022679"/>
    </source>
</evidence>
<gene>
    <name evidence="5" type="ORF">SAMN05421779_102335</name>
</gene>
<dbReference type="STRING" id="80876.SAMN05421779_102335"/>
<dbReference type="InterPro" id="IPR050065">
    <property type="entry name" value="GlmU-like"/>
</dbReference>
<proteinExistence type="predicted"/>
<dbReference type="InterPro" id="IPR025877">
    <property type="entry name" value="MobA-like_NTP_Trfase"/>
</dbReference>
<dbReference type="Pfam" id="PF12804">
    <property type="entry name" value="NTP_transf_3"/>
    <property type="match status" value="1"/>
</dbReference>
<keyword evidence="2 5" id="KW-0548">Nucleotidyltransferase</keyword>
<dbReference type="OrthoDB" id="9788272at2"/>
<evidence type="ECO:0000313" key="5">
    <source>
        <dbReference type="EMBL" id="SIS49506.1"/>
    </source>
</evidence>
<dbReference type="AlphaFoldDB" id="A0A1N7JJT4"/>
<protein>
    <submittedName>
        <fullName evidence="5">MurNAc alpha-1-phosphate uridylyltransferase</fullName>
    </submittedName>
</protein>
<dbReference type="EMBL" id="FTOA01000002">
    <property type="protein sequence ID" value="SIS49506.1"/>
    <property type="molecule type" value="Genomic_DNA"/>
</dbReference>
<dbReference type="Proteomes" id="UP000185678">
    <property type="component" value="Unassembled WGS sequence"/>
</dbReference>
<keyword evidence="1 5" id="KW-0808">Transferase</keyword>
<evidence type="ECO:0000256" key="3">
    <source>
        <dbReference type="ARBA" id="ARBA00022842"/>
    </source>
</evidence>
<keyword evidence="6" id="KW-1185">Reference proteome</keyword>
<dbReference type="PANTHER" id="PTHR43584">
    <property type="entry name" value="NUCLEOTIDYL TRANSFERASE"/>
    <property type="match status" value="1"/>
</dbReference>
<sequence length="246" mass="26616">MSGAALTSAMVLAAGLGTRMRPITDHTPKPLVEVGGMTMLDRVLAHVTAAGVSRVVINLHHLAERVEQHMQAHPLPPAVELRYSDERAALLETGGGVRHALPLLGDAPFWVANADILWLDGPGETALARLAAAWDPERMDALLLLHPLETAHGYDGTGDFHWQADGRIVGRRDGQGRAPYVYAGVQILKPELFADTPTGAWSLNVIFDRLLAVGRLYGVVHDGHWFHVGTPDRIAPTSDQIARLGR</sequence>
<evidence type="ECO:0000313" key="6">
    <source>
        <dbReference type="Proteomes" id="UP000185678"/>
    </source>
</evidence>
<dbReference type="SUPFAM" id="SSF53448">
    <property type="entry name" value="Nucleotide-diphospho-sugar transferases"/>
    <property type="match status" value="1"/>
</dbReference>
<dbReference type="CDD" id="cd06422">
    <property type="entry name" value="NTP_transferase_like_1"/>
    <property type="match status" value="1"/>
</dbReference>
<dbReference type="InterPro" id="IPR029044">
    <property type="entry name" value="Nucleotide-diphossugar_trans"/>
</dbReference>
<dbReference type="Gene3D" id="3.90.550.10">
    <property type="entry name" value="Spore Coat Polysaccharide Biosynthesis Protein SpsA, Chain A"/>
    <property type="match status" value="1"/>
</dbReference>
<organism evidence="5 6">
    <name type="scientific">Insolitispirillum peregrinum</name>
    <dbReference type="NCBI Taxonomy" id="80876"/>
    <lineage>
        <taxon>Bacteria</taxon>
        <taxon>Pseudomonadati</taxon>
        <taxon>Pseudomonadota</taxon>
        <taxon>Alphaproteobacteria</taxon>
        <taxon>Rhodospirillales</taxon>
        <taxon>Novispirillaceae</taxon>
        <taxon>Insolitispirillum</taxon>
    </lineage>
</organism>